<organism evidence="1 2">
    <name type="scientific">Holtiella tumoricola</name>
    <dbReference type="NCBI Taxonomy" id="3018743"/>
    <lineage>
        <taxon>Bacteria</taxon>
        <taxon>Bacillati</taxon>
        <taxon>Bacillota</taxon>
        <taxon>Clostridia</taxon>
        <taxon>Lachnospirales</taxon>
        <taxon>Cellulosilyticaceae</taxon>
        <taxon>Holtiella</taxon>
    </lineage>
</organism>
<accession>A0AA42DJL7</accession>
<dbReference type="Proteomes" id="UP001169242">
    <property type="component" value="Unassembled WGS sequence"/>
</dbReference>
<dbReference type="EMBL" id="JAQIFT010000007">
    <property type="protein sequence ID" value="MDA3730046.1"/>
    <property type="molecule type" value="Genomic_DNA"/>
</dbReference>
<name>A0AA42DJL7_9FIRM</name>
<reference evidence="1" key="1">
    <citation type="journal article" date="2023" name="Int. J. Syst. Evol. Microbiol.">
        <title>&lt;i&gt;Holtiella tumoricola&lt;/i&gt; gen. nov. sp. nov., isolated from a human clinical sample.</title>
        <authorList>
            <person name="Allen-Vercoe E."/>
            <person name="Daigneault M.C."/>
            <person name="Vancuren S.J."/>
            <person name="Cochrane K."/>
            <person name="O'Neal L.L."/>
            <person name="Sankaranarayanan K."/>
            <person name="Lawson P.A."/>
        </authorList>
    </citation>
    <scope>NUCLEOTIDE SEQUENCE</scope>
    <source>
        <strain evidence="1">CC70A</strain>
    </source>
</reference>
<keyword evidence="2" id="KW-1185">Reference proteome</keyword>
<protein>
    <submittedName>
        <fullName evidence="1">Uncharacterized protein</fullName>
    </submittedName>
</protein>
<evidence type="ECO:0000313" key="1">
    <source>
        <dbReference type="EMBL" id="MDA3730046.1"/>
    </source>
</evidence>
<comment type="caution">
    <text evidence="1">The sequence shown here is derived from an EMBL/GenBank/DDBJ whole genome shotgun (WGS) entry which is preliminary data.</text>
</comment>
<dbReference type="AlphaFoldDB" id="A0AA42DJL7"/>
<dbReference type="RefSeq" id="WP_271010788.1">
    <property type="nucleotide sequence ID" value="NZ_JAQIFT010000007.1"/>
</dbReference>
<gene>
    <name evidence="1" type="ORF">PBV87_00775</name>
</gene>
<sequence length="78" mass="9591">MTYTEQEEKELNQQLKRWQKHQLIAVRQNNIDRSYESMSEIDRSVWEKIANAETYKDVNWLVWQQAERVIQKYCTLAR</sequence>
<evidence type="ECO:0000313" key="2">
    <source>
        <dbReference type="Proteomes" id="UP001169242"/>
    </source>
</evidence>
<proteinExistence type="predicted"/>